<protein>
    <submittedName>
        <fullName evidence="1">Uncharacterized protein</fullName>
    </submittedName>
</protein>
<dbReference type="RefSeq" id="WP_039144677.1">
    <property type="nucleotide sequence ID" value="NZ_JSVC01000048.1"/>
</dbReference>
<keyword evidence="2" id="KW-1185">Reference proteome</keyword>
<evidence type="ECO:0000313" key="1">
    <source>
        <dbReference type="EMBL" id="KIC90669.1"/>
    </source>
</evidence>
<dbReference type="AlphaFoldDB" id="A0A0C1IJQ3"/>
<organism evidence="1 2">
    <name type="scientific">Flavihumibacter solisilvae</name>
    <dbReference type="NCBI Taxonomy" id="1349421"/>
    <lineage>
        <taxon>Bacteria</taxon>
        <taxon>Pseudomonadati</taxon>
        <taxon>Bacteroidota</taxon>
        <taxon>Chitinophagia</taxon>
        <taxon>Chitinophagales</taxon>
        <taxon>Chitinophagaceae</taxon>
        <taxon>Flavihumibacter</taxon>
    </lineage>
</organism>
<dbReference type="Proteomes" id="UP000031408">
    <property type="component" value="Unassembled WGS sequence"/>
</dbReference>
<proteinExistence type="predicted"/>
<dbReference type="OrthoDB" id="1438237at2"/>
<accession>A0A0C1IJQ3</accession>
<sequence>MNNRKLFGTTNLVNEFTATLIEIETLDNGWSKKYLDVKTGKYWLTYIVDERGLFSNMMILSPVPTTDELIEISITSKYSDEVSAAAQRLKIDEQDEKKEFRQKLIDRISQIDIHKLHESDKKRIEIIIKAAELTDKVNRRDILGKHFSEIQSDSQLFQSIADRAKEILDQL</sequence>
<reference evidence="1 2" key="1">
    <citation type="submission" date="2014-11" db="EMBL/GenBank/DDBJ databases">
        <title>Genome sequence of Flavihumibacter solisilvae 3-3.</title>
        <authorList>
            <person name="Zhou G."/>
            <person name="Li M."/>
            <person name="Wang G."/>
        </authorList>
    </citation>
    <scope>NUCLEOTIDE SEQUENCE [LARGE SCALE GENOMIC DNA]</scope>
    <source>
        <strain evidence="1 2">3-3</strain>
    </source>
</reference>
<gene>
    <name evidence="1" type="ORF">OI18_23210</name>
</gene>
<name>A0A0C1IJQ3_9BACT</name>
<comment type="caution">
    <text evidence="1">The sequence shown here is derived from an EMBL/GenBank/DDBJ whole genome shotgun (WGS) entry which is preliminary data.</text>
</comment>
<evidence type="ECO:0000313" key="2">
    <source>
        <dbReference type="Proteomes" id="UP000031408"/>
    </source>
</evidence>
<dbReference type="EMBL" id="JSVC01000048">
    <property type="protein sequence ID" value="KIC90669.1"/>
    <property type="molecule type" value="Genomic_DNA"/>
</dbReference>